<dbReference type="SUPFAM" id="SSF82866">
    <property type="entry name" value="Multidrug efflux transporter AcrB transmembrane domain"/>
    <property type="match status" value="1"/>
</dbReference>
<dbReference type="GO" id="GO:0018996">
    <property type="term" value="P:molting cycle, collagen and cuticulin-based cuticle"/>
    <property type="evidence" value="ECO:0007669"/>
    <property type="project" value="TreeGrafter"/>
</dbReference>
<evidence type="ECO:0000256" key="6">
    <source>
        <dbReference type="ARBA" id="ARBA00023180"/>
    </source>
</evidence>
<keyword evidence="3" id="KW-0812">Transmembrane</keyword>
<dbReference type="Pfam" id="PF02460">
    <property type="entry name" value="Patched"/>
    <property type="match status" value="1"/>
</dbReference>
<dbReference type="InterPro" id="IPR003392">
    <property type="entry name" value="PTHD_SSD"/>
</dbReference>
<comment type="subcellular location">
    <subcellularLocation>
        <location evidence="1">Membrane</location>
        <topology evidence="1">Multi-pass membrane protein</topology>
    </subcellularLocation>
</comment>
<dbReference type="Proteomes" id="UP001328107">
    <property type="component" value="Unassembled WGS sequence"/>
</dbReference>
<evidence type="ECO:0000313" key="8">
    <source>
        <dbReference type="EMBL" id="GMR52336.1"/>
    </source>
</evidence>
<dbReference type="PANTHER" id="PTHR10796:SF92">
    <property type="entry name" value="PATCHED-RELATED, ISOFORM A"/>
    <property type="match status" value="1"/>
</dbReference>
<keyword evidence="9" id="KW-1185">Reference proteome</keyword>
<dbReference type="EMBL" id="BTRK01000005">
    <property type="protein sequence ID" value="GMR52336.1"/>
    <property type="molecule type" value="Genomic_DNA"/>
</dbReference>
<protein>
    <recommendedName>
        <fullName evidence="7">SSD domain-containing protein</fullName>
    </recommendedName>
</protein>
<organism evidence="8 9">
    <name type="scientific">Pristionchus mayeri</name>
    <dbReference type="NCBI Taxonomy" id="1317129"/>
    <lineage>
        <taxon>Eukaryota</taxon>
        <taxon>Metazoa</taxon>
        <taxon>Ecdysozoa</taxon>
        <taxon>Nematoda</taxon>
        <taxon>Chromadorea</taxon>
        <taxon>Rhabditida</taxon>
        <taxon>Rhabditina</taxon>
        <taxon>Diplogasteromorpha</taxon>
        <taxon>Diplogasteroidea</taxon>
        <taxon>Neodiplogasteridae</taxon>
        <taxon>Pristionchus</taxon>
    </lineage>
</organism>
<evidence type="ECO:0000313" key="9">
    <source>
        <dbReference type="Proteomes" id="UP001328107"/>
    </source>
</evidence>
<evidence type="ECO:0000256" key="5">
    <source>
        <dbReference type="ARBA" id="ARBA00023136"/>
    </source>
</evidence>
<keyword evidence="4" id="KW-1133">Transmembrane helix</keyword>
<sequence>NMQVRLHGRSLAVSGRQQQPDRRLGLFVVRCRLASPLRIPFNDIVAVTSFLVVAVGTDNMLLMMDAARLRTSSTLSYEDPMAECMTEADVSLLITALTGAFSFGVGARSR</sequence>
<dbReference type="InterPro" id="IPR051697">
    <property type="entry name" value="Patched_domain-protein"/>
</dbReference>
<evidence type="ECO:0000256" key="4">
    <source>
        <dbReference type="ARBA" id="ARBA00022989"/>
    </source>
</evidence>
<gene>
    <name evidence="8" type="ORF">PMAYCL1PPCAC_22531</name>
</gene>
<dbReference type="PROSITE" id="PS50156">
    <property type="entry name" value="SSD"/>
    <property type="match status" value="1"/>
</dbReference>
<accession>A0AAN5I6M0</accession>
<dbReference type="GO" id="GO:0005886">
    <property type="term" value="C:plasma membrane"/>
    <property type="evidence" value="ECO:0007669"/>
    <property type="project" value="TreeGrafter"/>
</dbReference>
<keyword evidence="6" id="KW-0325">Glycoprotein</keyword>
<evidence type="ECO:0000256" key="2">
    <source>
        <dbReference type="ARBA" id="ARBA00005585"/>
    </source>
</evidence>
<feature type="domain" description="SSD" evidence="7">
    <location>
        <begin position="47"/>
        <end position="110"/>
    </location>
</feature>
<dbReference type="GO" id="GO:0030659">
    <property type="term" value="C:cytoplasmic vesicle membrane"/>
    <property type="evidence" value="ECO:0007669"/>
    <property type="project" value="TreeGrafter"/>
</dbReference>
<dbReference type="GO" id="GO:0006897">
    <property type="term" value="P:endocytosis"/>
    <property type="evidence" value="ECO:0007669"/>
    <property type="project" value="TreeGrafter"/>
</dbReference>
<dbReference type="InterPro" id="IPR000731">
    <property type="entry name" value="SSD"/>
</dbReference>
<name>A0AAN5I6M0_9BILA</name>
<evidence type="ECO:0000256" key="3">
    <source>
        <dbReference type="ARBA" id="ARBA00022692"/>
    </source>
</evidence>
<proteinExistence type="inferred from homology"/>
<feature type="non-terminal residue" evidence="8">
    <location>
        <position position="110"/>
    </location>
</feature>
<keyword evidence="5" id="KW-0472">Membrane</keyword>
<evidence type="ECO:0000256" key="1">
    <source>
        <dbReference type="ARBA" id="ARBA00004141"/>
    </source>
</evidence>
<comment type="similarity">
    <text evidence="2">Belongs to the patched family.</text>
</comment>
<feature type="non-terminal residue" evidence="8">
    <location>
        <position position="1"/>
    </location>
</feature>
<dbReference type="AlphaFoldDB" id="A0AAN5I6M0"/>
<dbReference type="PANTHER" id="PTHR10796">
    <property type="entry name" value="PATCHED-RELATED"/>
    <property type="match status" value="1"/>
</dbReference>
<comment type="caution">
    <text evidence="8">The sequence shown here is derived from an EMBL/GenBank/DDBJ whole genome shotgun (WGS) entry which is preliminary data.</text>
</comment>
<evidence type="ECO:0000259" key="7">
    <source>
        <dbReference type="PROSITE" id="PS50156"/>
    </source>
</evidence>
<reference evidence="9" key="1">
    <citation type="submission" date="2022-10" db="EMBL/GenBank/DDBJ databases">
        <title>Genome assembly of Pristionchus species.</title>
        <authorList>
            <person name="Yoshida K."/>
            <person name="Sommer R.J."/>
        </authorList>
    </citation>
    <scope>NUCLEOTIDE SEQUENCE [LARGE SCALE GENOMIC DNA]</scope>
    <source>
        <strain evidence="9">RS5460</strain>
    </source>
</reference>